<proteinExistence type="predicted"/>
<dbReference type="EMBL" id="JACCFK010000001">
    <property type="protein sequence ID" value="NYI87873.1"/>
    <property type="molecule type" value="Genomic_DNA"/>
</dbReference>
<dbReference type="Proteomes" id="UP000549616">
    <property type="component" value="Unassembled WGS sequence"/>
</dbReference>
<gene>
    <name evidence="1" type="ORF">HNR02_001196</name>
</gene>
<reference evidence="1 2" key="1">
    <citation type="submission" date="2020-07" db="EMBL/GenBank/DDBJ databases">
        <title>Sequencing the genomes of 1000 actinobacteria strains.</title>
        <authorList>
            <person name="Klenk H.-P."/>
        </authorList>
    </citation>
    <scope>NUCLEOTIDE SEQUENCE [LARGE SCALE GENOMIC DNA]</scope>
    <source>
        <strain evidence="1 2">DSM 104006</strain>
    </source>
</reference>
<evidence type="ECO:0000313" key="2">
    <source>
        <dbReference type="Proteomes" id="UP000549616"/>
    </source>
</evidence>
<organism evidence="1 2">
    <name type="scientific">Amycolatopsis endophytica</name>
    <dbReference type="NCBI Taxonomy" id="860233"/>
    <lineage>
        <taxon>Bacteria</taxon>
        <taxon>Bacillati</taxon>
        <taxon>Actinomycetota</taxon>
        <taxon>Actinomycetes</taxon>
        <taxon>Pseudonocardiales</taxon>
        <taxon>Pseudonocardiaceae</taxon>
        <taxon>Amycolatopsis</taxon>
    </lineage>
</organism>
<sequence>MPPRYRPPRTARRPVPITDAEYELLCACRCPRMRGTHLAGHCRTEASGNDRTERADR</sequence>
<evidence type="ECO:0000313" key="1">
    <source>
        <dbReference type="EMBL" id="NYI87873.1"/>
    </source>
</evidence>
<protein>
    <submittedName>
        <fullName evidence="1">Uncharacterized protein</fullName>
    </submittedName>
</protein>
<keyword evidence="2" id="KW-1185">Reference proteome</keyword>
<dbReference type="AlphaFoldDB" id="A0A853AYM7"/>
<accession>A0A853AYM7</accession>
<comment type="caution">
    <text evidence="1">The sequence shown here is derived from an EMBL/GenBank/DDBJ whole genome shotgun (WGS) entry which is preliminary data.</text>
</comment>
<dbReference type="RefSeq" id="WP_179772200.1">
    <property type="nucleotide sequence ID" value="NZ_JACCFK010000001.1"/>
</dbReference>
<name>A0A853AYM7_9PSEU</name>